<organism evidence="1 2">
    <name type="scientific">Alteromonas portus</name>
    <dbReference type="NCBI Taxonomy" id="2565549"/>
    <lineage>
        <taxon>Bacteria</taxon>
        <taxon>Pseudomonadati</taxon>
        <taxon>Pseudomonadota</taxon>
        <taxon>Gammaproteobacteria</taxon>
        <taxon>Alteromonadales</taxon>
        <taxon>Alteromonadaceae</taxon>
        <taxon>Alteromonas/Salinimonas group</taxon>
        <taxon>Alteromonas</taxon>
    </lineage>
</organism>
<name>A0A4U0ZGD0_9ALTE</name>
<proteinExistence type="predicted"/>
<comment type="caution">
    <text evidence="1">The sequence shown here is derived from an EMBL/GenBank/DDBJ whole genome shotgun (WGS) entry which is preliminary data.</text>
</comment>
<sequence length="105" mass="12206">MQNFTKEDIQQHAVVNEQSLEIRLTLPTTPLKTQQWADRFCAMFNFKLSETDWGADRFQALLTANKGDADMQCMLCIEWLCEAIWLEPVGTQQSTSAIFHYLFQK</sequence>
<dbReference type="RefSeq" id="WP_136783158.1">
    <property type="nucleotide sequence ID" value="NZ_SWCO01000009.1"/>
</dbReference>
<dbReference type="OrthoDB" id="6333293at2"/>
<protein>
    <submittedName>
        <fullName evidence="1">DUF3630 family protein</fullName>
    </submittedName>
</protein>
<dbReference type="EMBL" id="SWCO01000009">
    <property type="protein sequence ID" value="TKB02040.1"/>
    <property type="molecule type" value="Genomic_DNA"/>
</dbReference>
<dbReference type="AlphaFoldDB" id="A0A4U0ZGD0"/>
<keyword evidence="2" id="KW-1185">Reference proteome</keyword>
<gene>
    <name evidence="1" type="ORF">E5672_16205</name>
</gene>
<accession>A0A4U0ZGD0</accession>
<dbReference type="Proteomes" id="UP000305471">
    <property type="component" value="Unassembled WGS sequence"/>
</dbReference>
<evidence type="ECO:0000313" key="2">
    <source>
        <dbReference type="Proteomes" id="UP000305471"/>
    </source>
</evidence>
<evidence type="ECO:0000313" key="1">
    <source>
        <dbReference type="EMBL" id="TKB02040.1"/>
    </source>
</evidence>
<reference evidence="1 2" key="1">
    <citation type="submission" date="2019-04" db="EMBL/GenBank/DDBJ databases">
        <title>Alteromonas portus sp. nov., an alginate lyase-excreting marine bacterium.</title>
        <authorList>
            <person name="Huang H."/>
            <person name="Mo K."/>
            <person name="Bao S."/>
        </authorList>
    </citation>
    <scope>NUCLEOTIDE SEQUENCE [LARGE SCALE GENOMIC DNA]</scope>
    <source>
        <strain evidence="1 2">HB161718</strain>
    </source>
</reference>